<keyword evidence="17" id="KW-0472">Membrane</keyword>
<evidence type="ECO:0000256" key="12">
    <source>
        <dbReference type="ARBA" id="ARBA00023180"/>
    </source>
</evidence>
<sequence>MMRGFDSIESMNADSVLVKRQRGSKRYVVCAIIIGCAFFLVGILIGYFSRAQHQHSAPTPPPETLRCGTVYQLRPIDLILTSIKEEAIRDSLRQYTTESSVAGMPGTAKLAQKILTKWKGSGLDRVYISSHKVPLSLPNQSHPNKVEIIDSLTGEAVYAVQLEEPSLRPGETNIGGPPGLNPFSPAGEVNADVVYANYGRLEDFEFLKKKLSLDISGKIIIVRLGRIYAGNKVLNAQEFGAGAVILYPDPAEFSPPFQPHTDNEPVNPTNPSGPTNPSSSTADLYDNDNHEYPDGWWIPATGIRKEPLYVISREEKMPKIPCISISFEDAAHILRNLSGPVSPTSWHGGLYVDYKTGPGFQPNDNNTDLQVRVSVTNSVDKRPIHNVFGIITGSVEPDRYVIVGHHRDTISRGTVESHAGSVALDQLVATYGQLLQLGHRPLRTIIFCSWDGGVQGSLGSSAWLQDNFQLVSQRAVAYLNIGVMADGNFTLKAVASPLLQSSLYEAAKQIHSPDNKYESLYDLWADRPFSKLESSDKHGEPKVLYSADGIGDYSSFYYSAGVSIASITATFDREEFPTESYPLYHTAYDSVFAYENFCDPGYKFTKALTQMWGACILKLANTSTIPFQVSIYSKVLNHLVEKDLVHHKTEWSKHGIQIGDLVSAVSRFSNAAASFESRLASEKDLKNSLLKQRIYNDQLMAVERAFVDPTGLKQRPFLKHTLFGPSITDEASGTTFPGIQDALHKIDQGETAAWNDLMREIEKITAKTLMAAKLLEQSPQL</sequence>
<evidence type="ECO:0000313" key="21">
    <source>
        <dbReference type="EMBL" id="KAK3794743.1"/>
    </source>
</evidence>
<feature type="transmembrane region" description="Helical" evidence="17">
    <location>
        <begin position="27"/>
        <end position="48"/>
    </location>
</feature>
<evidence type="ECO:0000256" key="6">
    <source>
        <dbReference type="ARBA" id="ARBA00022723"/>
    </source>
</evidence>
<evidence type="ECO:0000256" key="11">
    <source>
        <dbReference type="ARBA" id="ARBA00023157"/>
    </source>
</evidence>
<keyword evidence="7" id="KW-0378">Hydrolase</keyword>
<dbReference type="GO" id="GO:0016324">
    <property type="term" value="C:apical plasma membrane"/>
    <property type="evidence" value="ECO:0007669"/>
    <property type="project" value="UniProtKB-SubCell"/>
</dbReference>
<evidence type="ECO:0000256" key="9">
    <source>
        <dbReference type="ARBA" id="ARBA00022837"/>
    </source>
</evidence>
<evidence type="ECO:0000256" key="13">
    <source>
        <dbReference type="ARBA" id="ARBA00059290"/>
    </source>
</evidence>
<evidence type="ECO:0000256" key="5">
    <source>
        <dbReference type="ARBA" id="ARBA00022670"/>
    </source>
</evidence>
<dbReference type="AlphaFoldDB" id="A0AAE1E6K9"/>
<feature type="domain" description="Peptidase M28" evidence="20">
    <location>
        <begin position="386"/>
        <end position="591"/>
    </location>
</feature>
<keyword evidence="8" id="KW-0862">Zinc</keyword>
<evidence type="ECO:0000256" key="14">
    <source>
        <dbReference type="ARBA" id="ARBA00068168"/>
    </source>
</evidence>
<accession>A0AAE1E6K9</accession>
<dbReference type="SUPFAM" id="SSF47672">
    <property type="entry name" value="Transferrin receptor-like dimerisation domain"/>
    <property type="match status" value="1"/>
</dbReference>
<keyword evidence="6" id="KW-0479">Metal-binding</keyword>
<keyword evidence="11" id="KW-1015">Disulfide bond</keyword>
<dbReference type="InterPro" id="IPR046450">
    <property type="entry name" value="PA_dom_sf"/>
</dbReference>
<gene>
    <name evidence="21" type="ORF">RRG08_047020</name>
</gene>
<feature type="domain" description="PA" evidence="18">
    <location>
        <begin position="190"/>
        <end position="306"/>
    </location>
</feature>
<proteinExistence type="inferred from homology"/>
<comment type="similarity">
    <text evidence="3">Belongs to the peptidase M28 family. M28B subfamily.</text>
</comment>
<keyword evidence="12" id="KW-0325">Glycoprotein</keyword>
<feature type="domain" description="Transferrin receptor-like dimerisation" evidence="19">
    <location>
        <begin position="658"/>
        <end position="775"/>
    </location>
</feature>
<keyword evidence="5" id="KW-0645">Protease</keyword>
<dbReference type="GO" id="GO:0046872">
    <property type="term" value="F:metal ion binding"/>
    <property type="evidence" value="ECO:0007669"/>
    <property type="project" value="UniProtKB-KW"/>
</dbReference>
<evidence type="ECO:0000256" key="15">
    <source>
        <dbReference type="ARBA" id="ARBA00081462"/>
    </source>
</evidence>
<dbReference type="GO" id="GO:0004177">
    <property type="term" value="F:aminopeptidase activity"/>
    <property type="evidence" value="ECO:0007669"/>
    <property type="project" value="UniProtKB-KW"/>
</dbReference>
<comment type="subcellular location">
    <subcellularLocation>
        <location evidence="2">Apical cell membrane</location>
    </subcellularLocation>
</comment>
<evidence type="ECO:0000256" key="7">
    <source>
        <dbReference type="ARBA" id="ARBA00022801"/>
    </source>
</evidence>
<dbReference type="Pfam" id="PF04389">
    <property type="entry name" value="Peptidase_M28"/>
    <property type="match status" value="1"/>
</dbReference>
<evidence type="ECO:0000313" key="22">
    <source>
        <dbReference type="Proteomes" id="UP001283361"/>
    </source>
</evidence>
<dbReference type="GO" id="GO:0004180">
    <property type="term" value="F:carboxypeptidase activity"/>
    <property type="evidence" value="ECO:0007669"/>
    <property type="project" value="TreeGrafter"/>
</dbReference>
<evidence type="ECO:0000256" key="4">
    <source>
        <dbReference type="ARBA" id="ARBA00022438"/>
    </source>
</evidence>
<keyword evidence="9" id="KW-0106">Calcium</keyword>
<keyword evidence="4" id="KW-0031">Aminopeptidase</keyword>
<protein>
    <recommendedName>
        <fullName evidence="14">Aminopeptidase NAALADL1</fullName>
    </recommendedName>
    <alternativeName>
        <fullName evidence="15">N-acetylated-alpha-linked acidic dipeptidase-like protein</fullName>
    </alternativeName>
</protein>
<dbReference type="SUPFAM" id="SSF52025">
    <property type="entry name" value="PA domain"/>
    <property type="match status" value="1"/>
</dbReference>
<dbReference type="InterPro" id="IPR036757">
    <property type="entry name" value="TFR-like_dimer_dom_sf"/>
</dbReference>
<evidence type="ECO:0000256" key="10">
    <source>
        <dbReference type="ARBA" id="ARBA00023049"/>
    </source>
</evidence>
<dbReference type="SUPFAM" id="SSF53187">
    <property type="entry name" value="Zn-dependent exopeptidases"/>
    <property type="match status" value="1"/>
</dbReference>
<comment type="caution">
    <text evidence="21">The sequence shown here is derived from an EMBL/GenBank/DDBJ whole genome shotgun (WGS) entry which is preliminary data.</text>
</comment>
<organism evidence="21 22">
    <name type="scientific">Elysia crispata</name>
    <name type="common">lettuce slug</name>
    <dbReference type="NCBI Taxonomy" id="231223"/>
    <lineage>
        <taxon>Eukaryota</taxon>
        <taxon>Metazoa</taxon>
        <taxon>Spiralia</taxon>
        <taxon>Lophotrochozoa</taxon>
        <taxon>Mollusca</taxon>
        <taxon>Gastropoda</taxon>
        <taxon>Heterobranchia</taxon>
        <taxon>Euthyneura</taxon>
        <taxon>Panpulmonata</taxon>
        <taxon>Sacoglossa</taxon>
        <taxon>Placobranchoidea</taxon>
        <taxon>Plakobranchidae</taxon>
        <taxon>Elysia</taxon>
    </lineage>
</organism>
<feature type="compositionally biased region" description="Low complexity" evidence="16">
    <location>
        <begin position="267"/>
        <end position="281"/>
    </location>
</feature>
<reference evidence="21" key="1">
    <citation type="journal article" date="2023" name="G3 (Bethesda)">
        <title>A reference genome for the long-term kleptoplast-retaining sea slug Elysia crispata morphotype clarki.</title>
        <authorList>
            <person name="Eastman K.E."/>
            <person name="Pendleton A.L."/>
            <person name="Shaikh M.A."/>
            <person name="Suttiyut T."/>
            <person name="Ogas R."/>
            <person name="Tomko P."/>
            <person name="Gavelis G."/>
            <person name="Widhalm J.R."/>
            <person name="Wisecaver J.H."/>
        </authorList>
    </citation>
    <scope>NUCLEOTIDE SEQUENCE</scope>
    <source>
        <strain evidence="21">ECLA1</strain>
    </source>
</reference>
<name>A0AAE1E6K9_9GAST</name>
<evidence type="ECO:0000259" key="19">
    <source>
        <dbReference type="Pfam" id="PF04253"/>
    </source>
</evidence>
<dbReference type="InterPro" id="IPR007484">
    <property type="entry name" value="Peptidase_M28"/>
</dbReference>
<dbReference type="GO" id="GO:0008237">
    <property type="term" value="F:metallopeptidase activity"/>
    <property type="evidence" value="ECO:0007669"/>
    <property type="project" value="UniProtKB-KW"/>
</dbReference>
<dbReference type="Pfam" id="PF02225">
    <property type="entry name" value="PA"/>
    <property type="match status" value="1"/>
</dbReference>
<dbReference type="FunFam" id="1.20.930.40:FF:000001">
    <property type="entry name" value="N-acetylated-alpha-linked acidic dipeptidase 2"/>
    <property type="match status" value="1"/>
</dbReference>
<evidence type="ECO:0000256" key="3">
    <source>
        <dbReference type="ARBA" id="ARBA00005634"/>
    </source>
</evidence>
<evidence type="ECO:0000256" key="16">
    <source>
        <dbReference type="SAM" id="MobiDB-lite"/>
    </source>
</evidence>
<evidence type="ECO:0000259" key="18">
    <source>
        <dbReference type="Pfam" id="PF02225"/>
    </source>
</evidence>
<dbReference type="InterPro" id="IPR039373">
    <property type="entry name" value="Peptidase_M28B"/>
</dbReference>
<comment type="cofactor">
    <cofactor evidence="1">
        <name>Zn(2+)</name>
        <dbReference type="ChEBI" id="CHEBI:29105"/>
    </cofactor>
</comment>
<dbReference type="Gene3D" id="1.20.930.40">
    <property type="entry name" value="Transferrin receptor-like, dimerisation domain"/>
    <property type="match status" value="1"/>
</dbReference>
<dbReference type="InterPro" id="IPR003137">
    <property type="entry name" value="PA_domain"/>
</dbReference>
<dbReference type="InterPro" id="IPR007365">
    <property type="entry name" value="TFR-like_dimer_dom"/>
</dbReference>
<dbReference type="FunFam" id="3.40.630.10:FF:000101">
    <property type="entry name" value="N-acetylated alpha-linked acidic dipeptidase like 1"/>
    <property type="match status" value="1"/>
</dbReference>
<evidence type="ECO:0000259" key="20">
    <source>
        <dbReference type="Pfam" id="PF04389"/>
    </source>
</evidence>
<dbReference type="Gene3D" id="3.50.30.30">
    <property type="match status" value="1"/>
</dbReference>
<keyword evidence="17" id="KW-0812">Transmembrane</keyword>
<evidence type="ECO:0000256" key="17">
    <source>
        <dbReference type="SAM" id="Phobius"/>
    </source>
</evidence>
<dbReference type="Proteomes" id="UP001283361">
    <property type="component" value="Unassembled WGS sequence"/>
</dbReference>
<evidence type="ECO:0000256" key="1">
    <source>
        <dbReference type="ARBA" id="ARBA00001947"/>
    </source>
</evidence>
<evidence type="ECO:0000256" key="8">
    <source>
        <dbReference type="ARBA" id="ARBA00022833"/>
    </source>
</evidence>
<keyword evidence="22" id="KW-1185">Reference proteome</keyword>
<dbReference type="PANTHER" id="PTHR10404:SF46">
    <property type="entry name" value="VACUOLAR PROTEIN SORTING-ASSOCIATED PROTEIN 70"/>
    <property type="match status" value="1"/>
</dbReference>
<keyword evidence="17" id="KW-1133">Transmembrane helix</keyword>
<dbReference type="GO" id="GO:0006508">
    <property type="term" value="P:proteolysis"/>
    <property type="evidence" value="ECO:0007669"/>
    <property type="project" value="UniProtKB-KW"/>
</dbReference>
<dbReference type="Pfam" id="PF04253">
    <property type="entry name" value="TFR_dimer"/>
    <property type="match status" value="1"/>
</dbReference>
<comment type="function">
    <text evidence="13">Aminopeptidase with broad substrate specificity. Has lower activity with substrates that have Asp or Glu in the P2' position, or Pro in the P3' position. Lacks activity with substrates that have both Pro in the P3' position and Asp or Glu in the P2' position. Lacks carboxypeptidase activity. Lacks dipeptidyl-peptidase IV type activity.</text>
</comment>
<keyword evidence="10" id="KW-0482">Metalloprotease</keyword>
<feature type="region of interest" description="Disordered" evidence="16">
    <location>
        <begin position="254"/>
        <end position="286"/>
    </location>
</feature>
<evidence type="ECO:0000256" key="2">
    <source>
        <dbReference type="ARBA" id="ARBA00004221"/>
    </source>
</evidence>
<dbReference type="PANTHER" id="PTHR10404">
    <property type="entry name" value="N-ACETYLATED-ALPHA-LINKED ACIDIC DIPEPTIDASE"/>
    <property type="match status" value="1"/>
</dbReference>
<dbReference type="Gene3D" id="3.40.630.10">
    <property type="entry name" value="Zn peptidases"/>
    <property type="match status" value="1"/>
</dbReference>
<dbReference type="EMBL" id="JAWDGP010001093">
    <property type="protein sequence ID" value="KAK3794743.1"/>
    <property type="molecule type" value="Genomic_DNA"/>
</dbReference>